<reference evidence="1" key="2">
    <citation type="journal article" date="2021" name="PeerJ">
        <title>Extensive microbial diversity within the chicken gut microbiome revealed by metagenomics and culture.</title>
        <authorList>
            <person name="Gilroy R."/>
            <person name="Ravi A."/>
            <person name="Getino M."/>
            <person name="Pursley I."/>
            <person name="Horton D.L."/>
            <person name="Alikhan N.F."/>
            <person name="Baker D."/>
            <person name="Gharbi K."/>
            <person name="Hall N."/>
            <person name="Watson M."/>
            <person name="Adriaenssens E.M."/>
            <person name="Foster-Nyarko E."/>
            <person name="Jarju S."/>
            <person name="Secka A."/>
            <person name="Antonio M."/>
            <person name="Oren A."/>
            <person name="Chaudhuri R.R."/>
            <person name="La Ragione R."/>
            <person name="Hildebrand F."/>
            <person name="Pallen M.J."/>
        </authorList>
    </citation>
    <scope>NUCLEOTIDE SEQUENCE</scope>
    <source>
        <strain evidence="1">6276</strain>
    </source>
</reference>
<proteinExistence type="predicted"/>
<evidence type="ECO:0000313" key="2">
    <source>
        <dbReference type="Proteomes" id="UP000823928"/>
    </source>
</evidence>
<accession>A0A9D1F0V2</accession>
<dbReference type="AlphaFoldDB" id="A0A9D1F0V2"/>
<evidence type="ECO:0000313" key="1">
    <source>
        <dbReference type="EMBL" id="HIS37374.1"/>
    </source>
</evidence>
<comment type="caution">
    <text evidence="1">The sequence shown here is derived from an EMBL/GenBank/DDBJ whole genome shotgun (WGS) entry which is preliminary data.</text>
</comment>
<gene>
    <name evidence="1" type="ORF">IAC10_12255</name>
</gene>
<sequence length="208" mass="24049">MKYYIGLSLASGSNMDSGLAIFDDSNNLIMVDKLYKMNDIMHFFDNYSSTKDSEICVSMAWDKTMLNGKWRILSKPYQMVSTNKLMPNQDNWTQRYATRGSEYFKSLTEQGVNINRFEIYLTRQSMHLNSCYLERSPADCKFLQQTLINEWGIELPQNMMPMSQLEAIVGAILAKENYKNPSNIKTISTFKQQNVIDVIQNPNLIKVC</sequence>
<dbReference type="EMBL" id="DVIU01000249">
    <property type="protein sequence ID" value="HIS37374.1"/>
    <property type="molecule type" value="Genomic_DNA"/>
</dbReference>
<name>A0A9D1F0V2_9BACT</name>
<reference evidence="1" key="1">
    <citation type="submission" date="2020-10" db="EMBL/GenBank/DDBJ databases">
        <authorList>
            <person name="Gilroy R."/>
        </authorList>
    </citation>
    <scope>NUCLEOTIDE SEQUENCE</scope>
    <source>
        <strain evidence="1">6276</strain>
    </source>
</reference>
<organism evidence="1 2">
    <name type="scientific">Candidatus Scatousia excrementigallinarum</name>
    <dbReference type="NCBI Taxonomy" id="2840935"/>
    <lineage>
        <taxon>Bacteria</taxon>
        <taxon>Candidatus Scatousia</taxon>
    </lineage>
</organism>
<dbReference type="Proteomes" id="UP000823928">
    <property type="component" value="Unassembled WGS sequence"/>
</dbReference>
<protein>
    <submittedName>
        <fullName evidence="1">Uncharacterized protein</fullName>
    </submittedName>
</protein>